<comment type="caution">
    <text evidence="1">The sequence shown here is derived from an EMBL/GenBank/DDBJ whole genome shotgun (WGS) entry which is preliminary data.</text>
</comment>
<organism evidence="1 2">
    <name type="scientific">Smittium angustum</name>
    <dbReference type="NCBI Taxonomy" id="133377"/>
    <lineage>
        <taxon>Eukaryota</taxon>
        <taxon>Fungi</taxon>
        <taxon>Fungi incertae sedis</taxon>
        <taxon>Zoopagomycota</taxon>
        <taxon>Kickxellomycotina</taxon>
        <taxon>Harpellomycetes</taxon>
        <taxon>Harpellales</taxon>
        <taxon>Legeriomycetaceae</taxon>
        <taxon>Smittium</taxon>
    </lineage>
</organism>
<evidence type="ECO:0000313" key="1">
    <source>
        <dbReference type="EMBL" id="PVZ98027.1"/>
    </source>
</evidence>
<dbReference type="AlphaFoldDB" id="A0A2U1IZ16"/>
<reference evidence="1 2" key="1">
    <citation type="journal article" date="2018" name="MBio">
        <title>Comparative Genomics Reveals the Core Gene Toolbox for the Fungus-Insect Symbiosis.</title>
        <authorList>
            <person name="Wang Y."/>
            <person name="Stata M."/>
            <person name="Wang W."/>
            <person name="Stajich J.E."/>
            <person name="White M.M."/>
            <person name="Moncalvo J.M."/>
        </authorList>
    </citation>
    <scope>NUCLEOTIDE SEQUENCE [LARGE SCALE GENOMIC DNA]</scope>
    <source>
        <strain evidence="1 2">AUS-126-30</strain>
    </source>
</reference>
<gene>
    <name evidence="1" type="ORF">BB558_005976</name>
</gene>
<proteinExistence type="predicted"/>
<name>A0A2U1IZ16_SMIAN</name>
<dbReference type="Proteomes" id="UP000245591">
    <property type="component" value="Unassembled WGS sequence"/>
</dbReference>
<evidence type="ECO:0000313" key="2">
    <source>
        <dbReference type="Proteomes" id="UP000245591"/>
    </source>
</evidence>
<dbReference type="EMBL" id="MBFU01000593">
    <property type="protein sequence ID" value="PVZ98027.1"/>
    <property type="molecule type" value="Genomic_DNA"/>
</dbReference>
<protein>
    <submittedName>
        <fullName evidence="1">Uncharacterized protein</fullName>
    </submittedName>
</protein>
<keyword evidence="2" id="KW-1185">Reference proteome</keyword>
<sequence length="687" mass="79187">MNAFATTGQILTTTDSKLLITNVTLDFLHRWPVITDQSNNDLRVGYQNLRHVFQFFYNIGMSRISAIQESRNLGYPVSEYRYYKYQNKYKSELYRLRMYPTKPNGLLKDAYLNIKSLVSPDVILIEDYAFQGFFECFKQLYEQSCAEPGLSRECVLSYIRLLLSISGLLNAIREQYQNRADNLTENYQSKALNRLFSQIIDSIYSKRRLFTCGLFTTINSYGDDRDLHKALNEAIMFTFVMMYPTKEPTSKNYLELITGIAFGPGGLFYPEFMKFEYSQQQSEHMKKEQVSHPLFVEYQYFSAVYSDMFWKTDFEQVQKVLDDLSFYSVESLRISEGCKHLVFNNDVVAEPHKQMGCLVGGMYTSIVLMEQVCMRFLGNEAGTRNIGINRKLDLFGKIVYILSNQNFVITATQSNMNFSPFIELSKHLGGFLMSNEEVLVAGENMYSKVDMVYSRWLGSLSNEYMQCSRQRRAGTLFMLDFTEHVVGVLSERFVEHELVRFVVPLIGERCFANWAGGFESANVVFLSVLSNKKFRFGYKYTVQYTKMLKEMYLNGLAISLFEICYMASIMCCTNAGIGELGFELSKQLLDSRLYAKSDSEKGTKTEFEKMFVRSLQSLPANRVDEWGLVVDGLIKEKMQHSDLVGIKALLEQIGNLALTTLDNTKRYTVLKMAMDWTHVIAAVPHKL</sequence>
<accession>A0A2U1IZ16</accession>